<keyword evidence="1" id="KW-0472">Membrane</keyword>
<sequence>MKEAIRVVEAATDGSLEIYDYGLATLIDNRLSAVEDRIGEESRAIVAMVVALLRMRLTPANEGGPYAPIWQADDQRSLLPNDLDEKQQQQAIEVARSIQHNTVKARLLDTAFVGGHWEVGRETVQAYNNEIRRIASGDFVRKFDDIDAPAMDVMSLLIRMTEIDRRITKGNRISDRSQTTIKTVCDLAFSKRDFFRYSEALEIGVLNRVLTRLDAANMARDLAKAGTSEDYPMAVKSCFEAAAGWFGEENRELRNDALLEAAKCSLAMAEQNPQPLAAAGWIKTAITEIRQVGGNEQWIASLKAQLRELQGRATEEVGTFSIKLTGLRGMRSKSRKYFSEVTLSEGLRQVAMHLWPSEVSKTKSTIDEISKNTIFDKIVSTSYMDEKGRTTSHGLDPNEHFGSDDYYKERAGRDLGVERRFQVVGLLEPAREELYRRYAITEHHMYPLIINSGFVPSDRAPIFAAGLAHLWQGNFLISSHLLVPQIENSLRHLLDIAGVDHATISSDGSEGDKSLSSLLKNFESELNSILTEEIVWELDLLFSFRPGSAFRHELSHGNLPYRAFYGDLGQICAWYCYFLVCVFTLKNWDRQVRPMYERGGWS</sequence>
<evidence type="ECO:0000259" key="2">
    <source>
        <dbReference type="Pfam" id="PF24098"/>
    </source>
</evidence>
<dbReference type="Proteomes" id="UP000199331">
    <property type="component" value="Unassembled WGS sequence"/>
</dbReference>
<dbReference type="EMBL" id="FOWZ01000002">
    <property type="protein sequence ID" value="SFP06779.1"/>
    <property type="molecule type" value="Genomic_DNA"/>
</dbReference>
<organism evidence="3 4">
    <name type="scientific">Qipengyuania nanhaisediminis</name>
    <dbReference type="NCBI Taxonomy" id="604088"/>
    <lineage>
        <taxon>Bacteria</taxon>
        <taxon>Pseudomonadati</taxon>
        <taxon>Pseudomonadota</taxon>
        <taxon>Alphaproteobacteria</taxon>
        <taxon>Sphingomonadales</taxon>
        <taxon>Erythrobacteraceae</taxon>
        <taxon>Qipengyuania</taxon>
    </lineage>
</organism>
<reference evidence="4" key="1">
    <citation type="submission" date="2016-10" db="EMBL/GenBank/DDBJ databases">
        <authorList>
            <person name="Varghese N."/>
            <person name="Submissions S."/>
        </authorList>
    </citation>
    <scope>NUCLEOTIDE SEQUENCE [LARGE SCALE GENOMIC DNA]</scope>
    <source>
        <strain evidence="4">CGMCC 1.7715</strain>
    </source>
</reference>
<keyword evidence="1" id="KW-1133">Transmembrane helix</keyword>
<dbReference type="RefSeq" id="WP_090478836.1">
    <property type="nucleotide sequence ID" value="NZ_FOWZ01000002.1"/>
</dbReference>
<keyword evidence="4" id="KW-1185">Reference proteome</keyword>
<dbReference type="Pfam" id="PF24098">
    <property type="entry name" value="DUF7380"/>
    <property type="match status" value="1"/>
</dbReference>
<feature type="domain" description="DUF7380" evidence="2">
    <location>
        <begin position="23"/>
        <end position="173"/>
    </location>
</feature>
<protein>
    <recommendedName>
        <fullName evidence="2">DUF7380 domain-containing protein</fullName>
    </recommendedName>
</protein>
<evidence type="ECO:0000313" key="4">
    <source>
        <dbReference type="Proteomes" id="UP000199331"/>
    </source>
</evidence>
<feature type="transmembrane region" description="Helical" evidence="1">
    <location>
        <begin position="563"/>
        <end position="585"/>
    </location>
</feature>
<keyword evidence="1" id="KW-0812">Transmembrane</keyword>
<dbReference type="AlphaFoldDB" id="A0A1I5MB93"/>
<evidence type="ECO:0000256" key="1">
    <source>
        <dbReference type="SAM" id="Phobius"/>
    </source>
</evidence>
<dbReference type="InterPro" id="IPR055804">
    <property type="entry name" value="DUF7380"/>
</dbReference>
<proteinExistence type="predicted"/>
<dbReference type="OrthoDB" id="5519791at2"/>
<name>A0A1I5MB93_9SPHN</name>
<accession>A0A1I5MB93</accession>
<gene>
    <name evidence="3" type="ORF">SAMN04488060_1243</name>
</gene>
<evidence type="ECO:0000313" key="3">
    <source>
        <dbReference type="EMBL" id="SFP06779.1"/>
    </source>
</evidence>